<accession>A0A9Q1Q8Y0</accession>
<evidence type="ECO:0000313" key="2">
    <source>
        <dbReference type="EMBL" id="KAJ8432571.1"/>
    </source>
</evidence>
<dbReference type="Proteomes" id="UP001153076">
    <property type="component" value="Unassembled WGS sequence"/>
</dbReference>
<feature type="compositionally biased region" description="Basic residues" evidence="1">
    <location>
        <begin position="158"/>
        <end position="168"/>
    </location>
</feature>
<feature type="compositionally biased region" description="Basic and acidic residues" evidence="1">
    <location>
        <begin position="138"/>
        <end position="157"/>
    </location>
</feature>
<evidence type="ECO:0000313" key="3">
    <source>
        <dbReference type="Proteomes" id="UP001153076"/>
    </source>
</evidence>
<protein>
    <submittedName>
        <fullName evidence="2">Uncharacterized protein</fullName>
    </submittedName>
</protein>
<dbReference type="AlphaFoldDB" id="A0A9Q1Q8Y0"/>
<proteinExistence type="predicted"/>
<gene>
    <name evidence="2" type="ORF">Cgig2_026619</name>
</gene>
<name>A0A9Q1Q8Y0_9CARY</name>
<sequence>MKTHSFIQENKTGRTTNYLTSNYDTGDNRNKGDLGELSLPFEGHKVHKNSGEEGRGSTNGLIERNGQIFQRIVFTNDRGAEDEAKSRDLEELNPRSDRLHRNHLYLSYGDVAEQRGSSHMAYHMEDRHHRAFQAQNCSEDRGEGERERAKSKAAKHEYRGRREKGRSR</sequence>
<reference evidence="2" key="1">
    <citation type="submission" date="2022-04" db="EMBL/GenBank/DDBJ databases">
        <title>Carnegiea gigantea Genome sequencing and assembly v2.</title>
        <authorList>
            <person name="Copetti D."/>
            <person name="Sanderson M.J."/>
            <person name="Burquez A."/>
            <person name="Wojciechowski M.F."/>
        </authorList>
    </citation>
    <scope>NUCLEOTIDE SEQUENCE</scope>
    <source>
        <strain evidence="2">SGP5-SGP5p</strain>
        <tissue evidence="2">Aerial part</tissue>
    </source>
</reference>
<feature type="region of interest" description="Disordered" evidence="1">
    <location>
        <begin position="1"/>
        <end position="31"/>
    </location>
</feature>
<comment type="caution">
    <text evidence="2">The sequence shown here is derived from an EMBL/GenBank/DDBJ whole genome shotgun (WGS) entry which is preliminary data.</text>
</comment>
<organism evidence="2 3">
    <name type="scientific">Carnegiea gigantea</name>
    <dbReference type="NCBI Taxonomy" id="171969"/>
    <lineage>
        <taxon>Eukaryota</taxon>
        <taxon>Viridiplantae</taxon>
        <taxon>Streptophyta</taxon>
        <taxon>Embryophyta</taxon>
        <taxon>Tracheophyta</taxon>
        <taxon>Spermatophyta</taxon>
        <taxon>Magnoliopsida</taxon>
        <taxon>eudicotyledons</taxon>
        <taxon>Gunneridae</taxon>
        <taxon>Pentapetalae</taxon>
        <taxon>Caryophyllales</taxon>
        <taxon>Cactineae</taxon>
        <taxon>Cactaceae</taxon>
        <taxon>Cactoideae</taxon>
        <taxon>Echinocereeae</taxon>
        <taxon>Carnegiea</taxon>
    </lineage>
</organism>
<evidence type="ECO:0000256" key="1">
    <source>
        <dbReference type="SAM" id="MobiDB-lite"/>
    </source>
</evidence>
<dbReference type="OrthoDB" id="10560503at2759"/>
<dbReference type="EMBL" id="JAKOGI010000598">
    <property type="protein sequence ID" value="KAJ8432571.1"/>
    <property type="molecule type" value="Genomic_DNA"/>
</dbReference>
<keyword evidence="3" id="KW-1185">Reference proteome</keyword>
<feature type="compositionally biased region" description="Polar residues" evidence="1">
    <location>
        <begin position="1"/>
        <end position="25"/>
    </location>
</feature>
<feature type="region of interest" description="Disordered" evidence="1">
    <location>
        <begin position="134"/>
        <end position="168"/>
    </location>
</feature>